<keyword evidence="3" id="KW-1185">Reference proteome</keyword>
<accession>A0ABM8UL00</accession>
<sequence>MKYLLFVMLFTSAAFAVAHNVADKLAGTWNYTVSNVPPEYEKGSMTFEEKGGKMVGYLGETDRAEMKELAVTDNKVTFKVDFQGGMISLNMVQKGDSLTGMVVTNDGEFPIAAVRAAK</sequence>
<name>A0ABM8UL00_9BACT</name>
<gene>
    <name evidence="2" type="ORF">DYBT9623_00875</name>
</gene>
<dbReference type="EMBL" id="CAJRAU010000001">
    <property type="protein sequence ID" value="CAG5068146.1"/>
    <property type="molecule type" value="Genomic_DNA"/>
</dbReference>
<organism evidence="2 3">
    <name type="scientific">Dyadobacter linearis</name>
    <dbReference type="NCBI Taxonomy" id="2823330"/>
    <lineage>
        <taxon>Bacteria</taxon>
        <taxon>Pseudomonadati</taxon>
        <taxon>Bacteroidota</taxon>
        <taxon>Cytophagia</taxon>
        <taxon>Cytophagales</taxon>
        <taxon>Spirosomataceae</taxon>
        <taxon>Dyadobacter</taxon>
    </lineage>
</organism>
<evidence type="ECO:0008006" key="4">
    <source>
        <dbReference type="Google" id="ProtNLM"/>
    </source>
</evidence>
<feature type="chain" id="PRO_5047001978" description="Extracellular endo-alpha-(1-&gt;5)-L-arabinanase C-terminal domain-containing protein" evidence="1">
    <location>
        <begin position="19"/>
        <end position="118"/>
    </location>
</feature>
<dbReference type="RefSeq" id="WP_229254513.1">
    <property type="nucleotide sequence ID" value="NZ_CAJRAU010000001.1"/>
</dbReference>
<evidence type="ECO:0000256" key="1">
    <source>
        <dbReference type="SAM" id="SignalP"/>
    </source>
</evidence>
<dbReference type="Proteomes" id="UP000679725">
    <property type="component" value="Unassembled WGS sequence"/>
</dbReference>
<proteinExistence type="predicted"/>
<reference evidence="2 3" key="1">
    <citation type="submission" date="2021-04" db="EMBL/GenBank/DDBJ databases">
        <authorList>
            <person name="Rodrigo-Torres L."/>
            <person name="Arahal R. D."/>
            <person name="Lucena T."/>
        </authorList>
    </citation>
    <scope>NUCLEOTIDE SEQUENCE [LARGE SCALE GENOMIC DNA]</scope>
    <source>
        <strain evidence="2 3">CECT 9623</strain>
    </source>
</reference>
<keyword evidence="1" id="KW-0732">Signal</keyword>
<feature type="signal peptide" evidence="1">
    <location>
        <begin position="1"/>
        <end position="18"/>
    </location>
</feature>
<evidence type="ECO:0000313" key="3">
    <source>
        <dbReference type="Proteomes" id="UP000679725"/>
    </source>
</evidence>
<comment type="caution">
    <text evidence="2">The sequence shown here is derived from an EMBL/GenBank/DDBJ whole genome shotgun (WGS) entry which is preliminary data.</text>
</comment>
<protein>
    <recommendedName>
        <fullName evidence="4">Extracellular endo-alpha-(1-&gt;5)-L-arabinanase C-terminal domain-containing protein</fullName>
    </recommendedName>
</protein>
<evidence type="ECO:0000313" key="2">
    <source>
        <dbReference type="EMBL" id="CAG5068146.1"/>
    </source>
</evidence>